<sequence length="82" mass="9076">MADSQPADGFRESDFVPDAEKGQQREAIEQFELDRGQPTQEDTELEQLRNEFPSVDGSLIAALYGDHQNAAAVREVLNAIAK</sequence>
<accession>A0A6A7C2E9</accession>
<protein>
    <recommendedName>
        <fullName evidence="4">CUE domain-containing protein</fullName>
    </recommendedName>
</protein>
<reference evidence="2" key="1">
    <citation type="journal article" date="2020" name="Stud. Mycol.">
        <title>101 Dothideomycetes genomes: a test case for predicting lifestyles and emergence of pathogens.</title>
        <authorList>
            <person name="Haridas S."/>
            <person name="Albert R."/>
            <person name="Binder M."/>
            <person name="Bloem J."/>
            <person name="Labutti K."/>
            <person name="Salamov A."/>
            <person name="Andreopoulos B."/>
            <person name="Baker S."/>
            <person name="Barry K."/>
            <person name="Bills G."/>
            <person name="Bluhm B."/>
            <person name="Cannon C."/>
            <person name="Castanera R."/>
            <person name="Culley D."/>
            <person name="Daum C."/>
            <person name="Ezra D."/>
            <person name="Gonzalez J."/>
            <person name="Henrissat B."/>
            <person name="Kuo A."/>
            <person name="Liang C."/>
            <person name="Lipzen A."/>
            <person name="Lutzoni F."/>
            <person name="Magnuson J."/>
            <person name="Mondo S."/>
            <person name="Nolan M."/>
            <person name="Ohm R."/>
            <person name="Pangilinan J."/>
            <person name="Park H.-J."/>
            <person name="Ramirez L."/>
            <person name="Alfaro M."/>
            <person name="Sun H."/>
            <person name="Tritt A."/>
            <person name="Yoshinaga Y."/>
            <person name="Zwiers L.-H."/>
            <person name="Turgeon B."/>
            <person name="Goodwin S."/>
            <person name="Spatafora J."/>
            <person name="Crous P."/>
            <person name="Grigoriev I."/>
        </authorList>
    </citation>
    <scope>NUCLEOTIDE SEQUENCE</scope>
    <source>
        <strain evidence="2">CBS 480.64</strain>
    </source>
</reference>
<organism evidence="2 3">
    <name type="scientific">Piedraia hortae CBS 480.64</name>
    <dbReference type="NCBI Taxonomy" id="1314780"/>
    <lineage>
        <taxon>Eukaryota</taxon>
        <taxon>Fungi</taxon>
        <taxon>Dikarya</taxon>
        <taxon>Ascomycota</taxon>
        <taxon>Pezizomycotina</taxon>
        <taxon>Dothideomycetes</taxon>
        <taxon>Dothideomycetidae</taxon>
        <taxon>Capnodiales</taxon>
        <taxon>Piedraiaceae</taxon>
        <taxon>Piedraia</taxon>
    </lineage>
</organism>
<keyword evidence="3" id="KW-1185">Reference proteome</keyword>
<gene>
    <name evidence="2" type="ORF">K470DRAFT_257425</name>
</gene>
<evidence type="ECO:0008006" key="4">
    <source>
        <dbReference type="Google" id="ProtNLM"/>
    </source>
</evidence>
<name>A0A6A7C2E9_9PEZI</name>
<evidence type="ECO:0000313" key="3">
    <source>
        <dbReference type="Proteomes" id="UP000799421"/>
    </source>
</evidence>
<evidence type="ECO:0000313" key="2">
    <source>
        <dbReference type="EMBL" id="KAF2860878.1"/>
    </source>
</evidence>
<feature type="compositionally biased region" description="Basic and acidic residues" evidence="1">
    <location>
        <begin position="9"/>
        <end position="22"/>
    </location>
</feature>
<dbReference type="AlphaFoldDB" id="A0A6A7C2E9"/>
<dbReference type="OrthoDB" id="20105at2759"/>
<dbReference type="Proteomes" id="UP000799421">
    <property type="component" value="Unassembled WGS sequence"/>
</dbReference>
<dbReference type="EMBL" id="MU005977">
    <property type="protein sequence ID" value="KAF2860878.1"/>
    <property type="molecule type" value="Genomic_DNA"/>
</dbReference>
<feature type="region of interest" description="Disordered" evidence="1">
    <location>
        <begin position="1"/>
        <end position="22"/>
    </location>
</feature>
<evidence type="ECO:0000256" key="1">
    <source>
        <dbReference type="SAM" id="MobiDB-lite"/>
    </source>
</evidence>
<proteinExistence type="predicted"/>